<dbReference type="EMBL" id="BMYR01000009">
    <property type="protein sequence ID" value="GGW66446.1"/>
    <property type="molecule type" value="Genomic_DNA"/>
</dbReference>
<dbReference type="InterPro" id="IPR016160">
    <property type="entry name" value="Ald_DH_CS_CYS"/>
</dbReference>
<dbReference type="InterPro" id="IPR016163">
    <property type="entry name" value="Ald_DH_C"/>
</dbReference>
<accession>A0ABQ2WSF6</accession>
<comment type="caution">
    <text evidence="6">The sequence shown here is derived from an EMBL/GenBank/DDBJ whole genome shotgun (WGS) entry which is preliminary data.</text>
</comment>
<dbReference type="PANTHER" id="PTHR43353">
    <property type="entry name" value="SUCCINATE-SEMIALDEHYDE DEHYDROGENASE, MITOCHONDRIAL"/>
    <property type="match status" value="1"/>
</dbReference>
<dbReference type="InterPro" id="IPR015590">
    <property type="entry name" value="Aldehyde_DH_dom"/>
</dbReference>
<dbReference type="InterPro" id="IPR050740">
    <property type="entry name" value="Aldehyde_DH_Superfamily"/>
</dbReference>
<keyword evidence="7" id="KW-1185">Reference proteome</keyword>
<dbReference type="InterPro" id="IPR016161">
    <property type="entry name" value="Ald_DH/histidinol_DH"/>
</dbReference>
<dbReference type="PANTHER" id="PTHR43353:SF5">
    <property type="entry name" value="SUCCINATE-SEMIALDEHYDE DEHYDROGENASE, MITOCHONDRIAL"/>
    <property type="match status" value="1"/>
</dbReference>
<name>A0ABQ2WSF6_9ALTE</name>
<dbReference type="RefSeq" id="WP_189483372.1">
    <property type="nucleotide sequence ID" value="NZ_BMYR01000009.1"/>
</dbReference>
<evidence type="ECO:0000256" key="1">
    <source>
        <dbReference type="ARBA" id="ARBA00009986"/>
    </source>
</evidence>
<evidence type="ECO:0000313" key="7">
    <source>
        <dbReference type="Proteomes" id="UP000634667"/>
    </source>
</evidence>
<evidence type="ECO:0000256" key="4">
    <source>
        <dbReference type="RuleBase" id="RU003345"/>
    </source>
</evidence>
<protein>
    <submittedName>
        <fullName evidence="6">NAD-dependent succinate-semialdehyde dehydrogenase</fullName>
    </submittedName>
</protein>
<comment type="similarity">
    <text evidence="1 4">Belongs to the aldehyde dehydrogenase family.</text>
</comment>
<dbReference type="PROSITE" id="PS00687">
    <property type="entry name" value="ALDEHYDE_DEHYDR_GLU"/>
    <property type="match status" value="1"/>
</dbReference>
<feature type="domain" description="Aldehyde dehydrogenase" evidence="5">
    <location>
        <begin position="23"/>
        <end position="481"/>
    </location>
</feature>
<dbReference type="PROSITE" id="PS00070">
    <property type="entry name" value="ALDEHYDE_DEHYDR_CYS"/>
    <property type="match status" value="1"/>
</dbReference>
<dbReference type="CDD" id="cd07103">
    <property type="entry name" value="ALDH_F5_SSADH_GabD"/>
    <property type="match status" value="1"/>
</dbReference>
<dbReference type="Proteomes" id="UP000634667">
    <property type="component" value="Unassembled WGS sequence"/>
</dbReference>
<evidence type="ECO:0000313" key="6">
    <source>
        <dbReference type="EMBL" id="GGW66446.1"/>
    </source>
</evidence>
<gene>
    <name evidence="6" type="primary">gabD</name>
    <name evidence="6" type="ORF">GCM10008111_23020</name>
</gene>
<evidence type="ECO:0000256" key="2">
    <source>
        <dbReference type="ARBA" id="ARBA00023002"/>
    </source>
</evidence>
<dbReference type="SUPFAM" id="SSF53720">
    <property type="entry name" value="ALDH-like"/>
    <property type="match status" value="1"/>
</dbReference>
<evidence type="ECO:0000256" key="3">
    <source>
        <dbReference type="PROSITE-ProRule" id="PRU10007"/>
    </source>
</evidence>
<dbReference type="InterPro" id="IPR029510">
    <property type="entry name" value="Ald_DH_CS_GLU"/>
</dbReference>
<evidence type="ECO:0000259" key="5">
    <source>
        <dbReference type="Pfam" id="PF00171"/>
    </source>
</evidence>
<keyword evidence="2 4" id="KW-0560">Oxidoreductase</keyword>
<feature type="active site" evidence="3">
    <location>
        <position position="262"/>
    </location>
</feature>
<dbReference type="Gene3D" id="3.40.309.10">
    <property type="entry name" value="Aldehyde Dehydrogenase, Chain A, domain 2"/>
    <property type="match status" value="1"/>
</dbReference>
<sequence>MDLAAALRHPVLLNTQNFINGRWQSAATGQQYPVLNPSTGKAFIHIADSDTQDASEALAAAEQAFVQWQCVTPRQRADLLDAWHALIVAHADDLALIITTEQGKPLAEAKAEVAYGASYVKWFAQQAMQVRGDILPATVASRRQTVEKRPIGVVAVITPWNFPFAMLARKIAPALAAGCTVIAKPAEDTPLTALAMIKLLEIAGCPAGVVNIITASRVQTAIAVDAWLNASQVKKISFTGSTAVGRYLAERSAATLKKLSLELGGNAPFIVFENCDLDAAVQGLLLAKLRNGGQTCVCPNRIYVQESVYTEFATRLVARVQQMKVGLPTEPDTAIGPMINQKAIDKISRHVQDALAQGGNLLCGSAMPVKDWFFAPVVIGNANNQMALFHEETFGPVLPLFRFNTEAEVLQAANDTEFGLAAYFYSNDHKQIHRVSRMLQAGVIGINEGAISSEVAPFGGIKASGYGREGSHYGLDDYLQLVYFCEGQLTE</sequence>
<reference evidence="7" key="1">
    <citation type="journal article" date="2019" name="Int. J. Syst. Evol. Microbiol.">
        <title>The Global Catalogue of Microorganisms (GCM) 10K type strain sequencing project: providing services to taxonomists for standard genome sequencing and annotation.</title>
        <authorList>
            <consortium name="The Broad Institute Genomics Platform"/>
            <consortium name="The Broad Institute Genome Sequencing Center for Infectious Disease"/>
            <person name="Wu L."/>
            <person name="Ma J."/>
        </authorList>
    </citation>
    <scope>NUCLEOTIDE SEQUENCE [LARGE SCALE GENOMIC DNA]</scope>
    <source>
        <strain evidence="7">KCTC 23723</strain>
    </source>
</reference>
<proteinExistence type="inferred from homology"/>
<dbReference type="Gene3D" id="3.40.605.10">
    <property type="entry name" value="Aldehyde Dehydrogenase, Chain A, domain 1"/>
    <property type="match status" value="1"/>
</dbReference>
<dbReference type="Pfam" id="PF00171">
    <property type="entry name" value="Aldedh"/>
    <property type="match status" value="1"/>
</dbReference>
<organism evidence="6 7">
    <name type="scientific">Alishewanella tabrizica</name>
    <dbReference type="NCBI Taxonomy" id="671278"/>
    <lineage>
        <taxon>Bacteria</taxon>
        <taxon>Pseudomonadati</taxon>
        <taxon>Pseudomonadota</taxon>
        <taxon>Gammaproteobacteria</taxon>
        <taxon>Alteromonadales</taxon>
        <taxon>Alteromonadaceae</taxon>
        <taxon>Alishewanella</taxon>
    </lineage>
</organism>
<dbReference type="InterPro" id="IPR016162">
    <property type="entry name" value="Ald_DH_N"/>
</dbReference>